<dbReference type="EMBL" id="CP066007">
    <property type="protein sequence ID" value="QQB47375.1"/>
    <property type="molecule type" value="Genomic_DNA"/>
</dbReference>
<dbReference type="OrthoDB" id="9791139at2"/>
<evidence type="ECO:0000313" key="7">
    <source>
        <dbReference type="Proteomes" id="UP000596145"/>
    </source>
</evidence>
<feature type="active site" description="Proton acceptor; for enolization step" evidence="4">
    <location>
        <position position="67"/>
    </location>
</feature>
<dbReference type="RefSeq" id="WP_084036090.1">
    <property type="nucleotide sequence ID" value="NZ_CP066007.1"/>
</dbReference>
<dbReference type="GeneID" id="92760780"/>
<evidence type="ECO:0000256" key="1">
    <source>
        <dbReference type="ARBA" id="ARBA00000644"/>
    </source>
</evidence>
<organism evidence="6 7">
    <name type="scientific">Corynebacterium glucuronolyticum</name>
    <dbReference type="NCBI Taxonomy" id="39791"/>
    <lineage>
        <taxon>Bacteria</taxon>
        <taxon>Bacillati</taxon>
        <taxon>Actinomycetota</taxon>
        <taxon>Actinomycetes</taxon>
        <taxon>Mycobacteriales</taxon>
        <taxon>Corynebacteriaceae</taxon>
        <taxon>Corynebacterium</taxon>
    </lineage>
</organism>
<dbReference type="AlphaFoldDB" id="A0A7T4EHA3"/>
<dbReference type="NCBIfam" id="NF001684">
    <property type="entry name" value="PRK00443.1-4"/>
    <property type="match status" value="1"/>
</dbReference>
<dbReference type="Pfam" id="PF01182">
    <property type="entry name" value="Glucosamine_iso"/>
    <property type="match status" value="1"/>
</dbReference>
<comment type="similarity">
    <text evidence="4">Belongs to the glucosamine/galactosamine-6-phosphate isomerase family. NagB subfamily.</text>
</comment>
<evidence type="ECO:0000313" key="6">
    <source>
        <dbReference type="EMBL" id="QQB47375.1"/>
    </source>
</evidence>
<name>A0A7T4EHA3_9CORY</name>
<dbReference type="GO" id="GO:0005975">
    <property type="term" value="P:carbohydrate metabolic process"/>
    <property type="evidence" value="ECO:0007669"/>
    <property type="project" value="InterPro"/>
</dbReference>
<evidence type="ECO:0000259" key="5">
    <source>
        <dbReference type="Pfam" id="PF01182"/>
    </source>
</evidence>
<dbReference type="InterPro" id="IPR037171">
    <property type="entry name" value="NagB/RpiA_transferase-like"/>
</dbReference>
<feature type="active site" description="For ring-opening step" evidence="4">
    <location>
        <position position="136"/>
    </location>
</feature>
<dbReference type="FunFam" id="3.40.50.1360:FF:000003">
    <property type="entry name" value="Glucosamine-6-phosphate deaminase"/>
    <property type="match status" value="1"/>
</dbReference>
<dbReference type="Gene3D" id="3.40.50.1360">
    <property type="match status" value="1"/>
</dbReference>
<evidence type="ECO:0000256" key="4">
    <source>
        <dbReference type="HAMAP-Rule" id="MF_01241"/>
    </source>
</evidence>
<dbReference type="GO" id="GO:0004342">
    <property type="term" value="F:glucosamine-6-phosphate deaminase activity"/>
    <property type="evidence" value="ECO:0007669"/>
    <property type="project" value="UniProtKB-UniRule"/>
</dbReference>
<accession>A0A7T4EHA3</accession>
<dbReference type="PANTHER" id="PTHR11280:SF5">
    <property type="entry name" value="GLUCOSAMINE-6-PHOSPHATE ISOMERASE"/>
    <property type="match status" value="1"/>
</dbReference>
<evidence type="ECO:0000256" key="2">
    <source>
        <dbReference type="ARBA" id="ARBA00022801"/>
    </source>
</evidence>
<evidence type="ECO:0000256" key="3">
    <source>
        <dbReference type="ARBA" id="ARBA00023277"/>
    </source>
</evidence>
<dbReference type="InterPro" id="IPR006148">
    <property type="entry name" value="Glc/Gal-6P_isomerase"/>
</dbReference>
<protein>
    <recommendedName>
        <fullName evidence="4">Glucosamine-6-phosphate deaminase</fullName>
        <ecNumber evidence="4">3.5.99.6</ecNumber>
    </recommendedName>
    <alternativeName>
        <fullName evidence="4">GlcN6P deaminase</fullName>
        <shortName evidence="4">GNPDA</shortName>
    </alternativeName>
    <alternativeName>
        <fullName evidence="4">Glucosamine-6-phosphate isomerase</fullName>
    </alternativeName>
</protein>
<reference evidence="6 7" key="1">
    <citation type="submission" date="2020-12" db="EMBL/GenBank/DDBJ databases">
        <title>FDA dAtabase for Regulatory Grade micrObial Sequences (FDA-ARGOS): Supporting development and validation of Infectious Disease Dx tests.</title>
        <authorList>
            <person name="Sproer C."/>
            <person name="Gronow S."/>
            <person name="Severitt S."/>
            <person name="Schroder I."/>
            <person name="Tallon L."/>
            <person name="Sadzewicz L."/>
            <person name="Zhao X."/>
            <person name="Boylan J."/>
            <person name="Ott S."/>
            <person name="Bowen H."/>
            <person name="Vavikolanu K."/>
            <person name="Mehta A."/>
            <person name="Aluvathingal J."/>
            <person name="Nadendla S."/>
            <person name="Lowell S."/>
            <person name="Myers T."/>
            <person name="Yan Y."/>
            <person name="Sichtig H."/>
        </authorList>
    </citation>
    <scope>NUCLEOTIDE SEQUENCE [LARGE SCALE GENOMIC DNA]</scope>
    <source>
        <strain evidence="6 7">FDAARGOS_1053</strain>
    </source>
</reference>
<sequence length="261" mass="28092">MEVVICSHPDHIGPIAADYIESLISTKPAAVLGVATGSSPLGLYEELGKRVAAGKLSLSRARAFMLDEYVGLPADHPERYRTFIERHFVEPTDIPSTSVFGPDGAAEDMEAACAAYEESIHKAGGIDLQILGVGTDGHIAFNEPGSSLASRTRLKSLMEQTRKDNARFFDDDIDQVPHHCVTQGVGTILEARHLVLLASGKGKAEAIKGVVEGPVSAVCTGSALQLHPTATVIIDEEAASLLTYASYYRFAYENKPEWQRV</sequence>
<dbReference type="EC" id="3.5.99.6" evidence="4"/>
<dbReference type="InterPro" id="IPR004547">
    <property type="entry name" value="Glucosamine6P_isomerase"/>
</dbReference>
<dbReference type="PROSITE" id="PS01161">
    <property type="entry name" value="GLC_GALNAC_ISOMERASE"/>
    <property type="match status" value="1"/>
</dbReference>
<proteinExistence type="inferred from homology"/>
<keyword evidence="2 4" id="KW-0378">Hydrolase</keyword>
<comment type="function">
    <text evidence="4">Catalyzes the reversible isomerization-deamination of glucosamine 6-phosphate (GlcN6P) to form fructose 6-phosphate (Fru6P) and ammonium ion.</text>
</comment>
<feature type="active site" description="For ring-opening step" evidence="4">
    <location>
        <position position="143"/>
    </location>
</feature>
<dbReference type="HAMAP" id="MF_01241">
    <property type="entry name" value="GlcN6P_deamin"/>
    <property type="match status" value="1"/>
</dbReference>
<dbReference type="GO" id="GO:0006046">
    <property type="term" value="P:N-acetylglucosamine catabolic process"/>
    <property type="evidence" value="ECO:0007669"/>
    <property type="project" value="UniProtKB-UniRule"/>
</dbReference>
<comment type="caution">
    <text evidence="4">Lacks conserved residue(s) required for the propagation of feature annotation.</text>
</comment>
<dbReference type="UniPathway" id="UPA00629">
    <property type="reaction ID" value="UER00684"/>
</dbReference>
<dbReference type="SUPFAM" id="SSF100950">
    <property type="entry name" value="NagB/RpiA/CoA transferase-like"/>
    <property type="match status" value="1"/>
</dbReference>
<gene>
    <name evidence="4 6" type="primary">nagB</name>
    <name evidence="6" type="ORF">I6I10_05655</name>
</gene>
<keyword evidence="3 4" id="KW-0119">Carbohydrate metabolism</keyword>
<comment type="catalytic activity">
    <reaction evidence="1 4">
        <text>alpha-D-glucosamine 6-phosphate + H2O = beta-D-fructose 6-phosphate + NH4(+)</text>
        <dbReference type="Rhea" id="RHEA:12172"/>
        <dbReference type="ChEBI" id="CHEBI:15377"/>
        <dbReference type="ChEBI" id="CHEBI:28938"/>
        <dbReference type="ChEBI" id="CHEBI:57634"/>
        <dbReference type="ChEBI" id="CHEBI:75989"/>
        <dbReference type="EC" id="3.5.99.6"/>
    </reaction>
</comment>
<comment type="pathway">
    <text evidence="4">Amino-sugar metabolism; N-acetylneuraminate degradation; D-fructose 6-phosphate from N-acetylneuraminate: step 5/5.</text>
</comment>
<dbReference type="GO" id="GO:0006043">
    <property type="term" value="P:glucosamine catabolic process"/>
    <property type="evidence" value="ECO:0007669"/>
    <property type="project" value="TreeGrafter"/>
</dbReference>
<dbReference type="CDD" id="cd01399">
    <property type="entry name" value="GlcN6P_deaminase"/>
    <property type="match status" value="1"/>
</dbReference>
<dbReference type="NCBIfam" id="TIGR00502">
    <property type="entry name" value="nagB"/>
    <property type="match status" value="1"/>
</dbReference>
<dbReference type="GO" id="GO:0042802">
    <property type="term" value="F:identical protein binding"/>
    <property type="evidence" value="ECO:0007669"/>
    <property type="project" value="TreeGrafter"/>
</dbReference>
<dbReference type="GO" id="GO:0019262">
    <property type="term" value="P:N-acetylneuraminate catabolic process"/>
    <property type="evidence" value="ECO:0007669"/>
    <property type="project" value="UniProtKB-UniRule"/>
</dbReference>
<feature type="domain" description="Glucosamine/galactosamine-6-phosphate isomerase" evidence="5">
    <location>
        <begin position="18"/>
        <end position="215"/>
    </location>
</feature>
<dbReference type="InterPro" id="IPR018321">
    <property type="entry name" value="Glucosamine6P_isomerase_CS"/>
</dbReference>
<dbReference type="PANTHER" id="PTHR11280">
    <property type="entry name" value="GLUCOSAMINE-6-PHOSPHATE ISOMERASE"/>
    <property type="match status" value="1"/>
</dbReference>
<dbReference type="GO" id="GO:0005737">
    <property type="term" value="C:cytoplasm"/>
    <property type="evidence" value="ECO:0007669"/>
    <property type="project" value="TreeGrafter"/>
</dbReference>
<feature type="active site" description="Proton acceptor; for ring-opening step" evidence="4">
    <location>
        <position position="138"/>
    </location>
</feature>
<dbReference type="Proteomes" id="UP000596145">
    <property type="component" value="Chromosome"/>
</dbReference>